<dbReference type="EMBL" id="MU003695">
    <property type="protein sequence ID" value="KAF2814155.1"/>
    <property type="molecule type" value="Genomic_DNA"/>
</dbReference>
<keyword evidence="3" id="KW-1185">Reference proteome</keyword>
<protein>
    <submittedName>
        <fullName evidence="2 4">Uncharacterized protein</fullName>
    </submittedName>
</protein>
<dbReference type="AlphaFoldDB" id="A0A6A6Z1U4"/>
<dbReference type="RefSeq" id="XP_033581119.1">
    <property type="nucleotide sequence ID" value="XM_033727128.1"/>
</dbReference>
<sequence>MPEDGSATEATELNTISHGPRNVLQPGGSPAILSNNATSPPEGLVEPVCPIGTHLGRDSNGSQSLSDCVSNQEASLPRNDYEQGPPSGVATSIPRTTGGDKVSSLSGASNASEEDIDDSEPQETTISSSASRTLITGSV</sequence>
<feature type="compositionally biased region" description="Polar residues" evidence="1">
    <location>
        <begin position="122"/>
        <end position="139"/>
    </location>
</feature>
<feature type="compositionally biased region" description="Acidic residues" evidence="1">
    <location>
        <begin position="112"/>
        <end position="121"/>
    </location>
</feature>
<evidence type="ECO:0000313" key="4">
    <source>
        <dbReference type="RefSeq" id="XP_033581119.1"/>
    </source>
</evidence>
<dbReference type="Proteomes" id="UP000504636">
    <property type="component" value="Unplaced"/>
</dbReference>
<feature type="compositionally biased region" description="Polar residues" evidence="1">
    <location>
        <begin position="59"/>
        <end position="74"/>
    </location>
</feature>
<proteinExistence type="predicted"/>
<evidence type="ECO:0000313" key="3">
    <source>
        <dbReference type="Proteomes" id="UP000504636"/>
    </source>
</evidence>
<reference evidence="2 4" key="1">
    <citation type="journal article" date="2020" name="Stud. Mycol.">
        <title>101 Dothideomycetes genomes: a test case for predicting lifestyles and emergence of pathogens.</title>
        <authorList>
            <person name="Haridas S."/>
            <person name="Albert R."/>
            <person name="Binder M."/>
            <person name="Bloem J."/>
            <person name="Labutti K."/>
            <person name="Salamov A."/>
            <person name="Andreopoulos B."/>
            <person name="Baker S."/>
            <person name="Barry K."/>
            <person name="Bills G."/>
            <person name="Bluhm B."/>
            <person name="Cannon C."/>
            <person name="Castanera R."/>
            <person name="Culley D."/>
            <person name="Daum C."/>
            <person name="Ezra D."/>
            <person name="Gonzalez J."/>
            <person name="Henrissat B."/>
            <person name="Kuo A."/>
            <person name="Liang C."/>
            <person name="Lipzen A."/>
            <person name="Lutzoni F."/>
            <person name="Magnuson J."/>
            <person name="Mondo S."/>
            <person name="Nolan M."/>
            <person name="Ohm R."/>
            <person name="Pangilinan J."/>
            <person name="Park H.-J."/>
            <person name="Ramirez L."/>
            <person name="Alfaro M."/>
            <person name="Sun H."/>
            <person name="Tritt A."/>
            <person name="Yoshinaga Y."/>
            <person name="Zwiers L.-H."/>
            <person name="Turgeon B."/>
            <person name="Goodwin S."/>
            <person name="Spatafora J."/>
            <person name="Crous P."/>
            <person name="Grigoriev I."/>
        </authorList>
    </citation>
    <scope>NUCLEOTIDE SEQUENCE</scope>
    <source>
        <strain evidence="2 4">CBS 304.34</strain>
    </source>
</reference>
<name>A0A6A6Z1U4_9PEZI</name>
<feature type="region of interest" description="Disordered" evidence="1">
    <location>
        <begin position="1"/>
        <end position="139"/>
    </location>
</feature>
<evidence type="ECO:0000256" key="1">
    <source>
        <dbReference type="SAM" id="MobiDB-lite"/>
    </source>
</evidence>
<reference evidence="4" key="3">
    <citation type="submission" date="2025-04" db="UniProtKB">
        <authorList>
            <consortium name="RefSeq"/>
        </authorList>
    </citation>
    <scope>IDENTIFICATION</scope>
    <source>
        <strain evidence="4">CBS 304.34</strain>
    </source>
</reference>
<reference evidence="4" key="2">
    <citation type="submission" date="2020-04" db="EMBL/GenBank/DDBJ databases">
        <authorList>
            <consortium name="NCBI Genome Project"/>
        </authorList>
    </citation>
    <scope>NUCLEOTIDE SEQUENCE</scope>
    <source>
        <strain evidence="4">CBS 304.34</strain>
    </source>
</reference>
<feature type="compositionally biased region" description="Polar residues" evidence="1">
    <location>
        <begin position="8"/>
        <end position="17"/>
    </location>
</feature>
<accession>A0A6A6Z1U4</accession>
<organism evidence="2">
    <name type="scientific">Mytilinidion resinicola</name>
    <dbReference type="NCBI Taxonomy" id="574789"/>
    <lineage>
        <taxon>Eukaryota</taxon>
        <taxon>Fungi</taxon>
        <taxon>Dikarya</taxon>
        <taxon>Ascomycota</taxon>
        <taxon>Pezizomycotina</taxon>
        <taxon>Dothideomycetes</taxon>
        <taxon>Pleosporomycetidae</taxon>
        <taxon>Mytilinidiales</taxon>
        <taxon>Mytilinidiaceae</taxon>
        <taxon>Mytilinidion</taxon>
    </lineage>
</organism>
<evidence type="ECO:0000313" key="2">
    <source>
        <dbReference type="EMBL" id="KAF2814155.1"/>
    </source>
</evidence>
<gene>
    <name evidence="2 4" type="ORF">BDZ99DRAFT_554488</name>
</gene>
<dbReference type="GeneID" id="54468021"/>